<proteinExistence type="predicted"/>
<sequence>MTKKTDLSKSDNPIAVEDGIVIGNVYNKYESKNPIARHLLSGFFASFDELLKLSAARDVHEVGCGEGHLSARIRAHGCKVRGSDFSVQIVEQARQLQNDDIEFTARSIYDLNSDSDSAELVVCCEVLEHLEEPKAALTKLVDVCEQWCILSVPREPIWSYMNLARGKYWSDFGNTPGHVQRWSSKAFIALVQDHFEVVEIRRPLPWTMVLCRSKDS</sequence>
<dbReference type="Gene3D" id="3.40.50.150">
    <property type="entry name" value="Vaccinia Virus protein VP39"/>
    <property type="match status" value="1"/>
</dbReference>
<dbReference type="RefSeq" id="WP_142899398.1">
    <property type="nucleotide sequence ID" value="NZ_ML660063.1"/>
</dbReference>
<dbReference type="InterPro" id="IPR029063">
    <property type="entry name" value="SAM-dependent_MTases_sf"/>
</dbReference>
<protein>
    <submittedName>
        <fullName evidence="2">Class I SAM-dependent methyltransferase</fullName>
    </submittedName>
</protein>
<evidence type="ECO:0000313" key="3">
    <source>
        <dbReference type="Proteomes" id="UP000315252"/>
    </source>
</evidence>
<dbReference type="OrthoDB" id="8772893at2"/>
<dbReference type="CDD" id="cd02440">
    <property type="entry name" value="AdoMet_MTases"/>
    <property type="match status" value="1"/>
</dbReference>
<keyword evidence="3" id="KW-1185">Reference proteome</keyword>
<dbReference type="SUPFAM" id="SSF53335">
    <property type="entry name" value="S-adenosyl-L-methionine-dependent methyltransferases"/>
    <property type="match status" value="1"/>
</dbReference>
<reference evidence="2 3" key="1">
    <citation type="submission" date="2019-06" db="EMBL/GenBank/DDBJ databases">
        <title>Whole genome sequence for Rhodospirillaceae sp. R148.</title>
        <authorList>
            <person name="Wang G."/>
        </authorList>
    </citation>
    <scope>NUCLEOTIDE SEQUENCE [LARGE SCALE GENOMIC DNA]</scope>
    <source>
        <strain evidence="2 3">R148</strain>
    </source>
</reference>
<dbReference type="PANTHER" id="PTHR43861">
    <property type="entry name" value="TRANS-ACONITATE 2-METHYLTRANSFERASE-RELATED"/>
    <property type="match status" value="1"/>
</dbReference>
<dbReference type="GO" id="GO:0008757">
    <property type="term" value="F:S-adenosylmethionine-dependent methyltransferase activity"/>
    <property type="evidence" value="ECO:0007669"/>
    <property type="project" value="InterPro"/>
</dbReference>
<accession>A0A545T5N8</accession>
<dbReference type="AlphaFoldDB" id="A0A545T5N8"/>
<evidence type="ECO:0000259" key="1">
    <source>
        <dbReference type="Pfam" id="PF08241"/>
    </source>
</evidence>
<feature type="domain" description="Methyltransferase type 11" evidence="1">
    <location>
        <begin position="61"/>
        <end position="144"/>
    </location>
</feature>
<dbReference type="Pfam" id="PF08241">
    <property type="entry name" value="Methyltransf_11"/>
    <property type="match status" value="1"/>
</dbReference>
<dbReference type="EMBL" id="VHSH01000012">
    <property type="protein sequence ID" value="TQV72551.1"/>
    <property type="molecule type" value="Genomic_DNA"/>
</dbReference>
<organism evidence="2 3">
    <name type="scientific">Denitrobaculum tricleocarpae</name>
    <dbReference type="NCBI Taxonomy" id="2591009"/>
    <lineage>
        <taxon>Bacteria</taxon>
        <taxon>Pseudomonadati</taxon>
        <taxon>Pseudomonadota</taxon>
        <taxon>Alphaproteobacteria</taxon>
        <taxon>Rhodospirillales</taxon>
        <taxon>Rhodospirillaceae</taxon>
        <taxon>Denitrobaculum</taxon>
    </lineage>
</organism>
<name>A0A545T5N8_9PROT</name>
<dbReference type="Proteomes" id="UP000315252">
    <property type="component" value="Unassembled WGS sequence"/>
</dbReference>
<evidence type="ECO:0000313" key="2">
    <source>
        <dbReference type="EMBL" id="TQV72551.1"/>
    </source>
</evidence>
<dbReference type="InterPro" id="IPR013216">
    <property type="entry name" value="Methyltransf_11"/>
</dbReference>
<comment type="caution">
    <text evidence="2">The sequence shown here is derived from an EMBL/GenBank/DDBJ whole genome shotgun (WGS) entry which is preliminary data.</text>
</comment>
<gene>
    <name evidence="2" type="ORF">FKG95_26150</name>
</gene>
<keyword evidence="2" id="KW-0808">Transferase</keyword>
<dbReference type="GO" id="GO:0032259">
    <property type="term" value="P:methylation"/>
    <property type="evidence" value="ECO:0007669"/>
    <property type="project" value="UniProtKB-KW"/>
</dbReference>
<keyword evidence="2" id="KW-0489">Methyltransferase</keyword>